<dbReference type="Gene3D" id="3.10.20.30">
    <property type="match status" value="1"/>
</dbReference>
<evidence type="ECO:0000313" key="1">
    <source>
        <dbReference type="EMBL" id="SVA11957.1"/>
    </source>
</evidence>
<evidence type="ECO:0008006" key="2">
    <source>
        <dbReference type="Google" id="ProtNLM"/>
    </source>
</evidence>
<sequence>VELTINGEKREIKKSQNLSDLVKELDIKAPNFAMALNQQVVPRSKYYSTTIKENDQIEIVHAVGGGI</sequence>
<protein>
    <recommendedName>
        <fullName evidence="2">Thiamine biosynthesis protein ThiS</fullName>
    </recommendedName>
</protein>
<dbReference type="CDD" id="cd00565">
    <property type="entry name" value="Ubl_ThiS"/>
    <property type="match status" value="1"/>
</dbReference>
<dbReference type="NCBIfam" id="TIGR01683">
    <property type="entry name" value="thiS"/>
    <property type="match status" value="1"/>
</dbReference>
<dbReference type="Pfam" id="PF02597">
    <property type="entry name" value="ThiS"/>
    <property type="match status" value="1"/>
</dbReference>
<reference evidence="1" key="1">
    <citation type="submission" date="2018-05" db="EMBL/GenBank/DDBJ databases">
        <authorList>
            <person name="Lanie J.A."/>
            <person name="Ng W.-L."/>
            <person name="Kazmierczak K.M."/>
            <person name="Andrzejewski T.M."/>
            <person name="Davidsen T.M."/>
            <person name="Wayne K.J."/>
            <person name="Tettelin H."/>
            <person name="Glass J.I."/>
            <person name="Rusch D."/>
            <person name="Podicherti R."/>
            <person name="Tsui H.-C.T."/>
            <person name="Winkler M.E."/>
        </authorList>
    </citation>
    <scope>NUCLEOTIDE SEQUENCE</scope>
</reference>
<dbReference type="EMBL" id="UINC01004121">
    <property type="protein sequence ID" value="SVA11957.1"/>
    <property type="molecule type" value="Genomic_DNA"/>
</dbReference>
<name>A0A381TB89_9ZZZZ</name>
<dbReference type="PANTHER" id="PTHR34472:SF1">
    <property type="entry name" value="SULFUR CARRIER PROTEIN THIS"/>
    <property type="match status" value="1"/>
</dbReference>
<organism evidence="1">
    <name type="scientific">marine metagenome</name>
    <dbReference type="NCBI Taxonomy" id="408172"/>
    <lineage>
        <taxon>unclassified sequences</taxon>
        <taxon>metagenomes</taxon>
        <taxon>ecological metagenomes</taxon>
    </lineage>
</organism>
<dbReference type="SUPFAM" id="SSF54285">
    <property type="entry name" value="MoaD/ThiS"/>
    <property type="match status" value="1"/>
</dbReference>
<feature type="non-terminal residue" evidence="1">
    <location>
        <position position="1"/>
    </location>
</feature>
<dbReference type="PANTHER" id="PTHR34472">
    <property type="entry name" value="SULFUR CARRIER PROTEIN THIS"/>
    <property type="match status" value="1"/>
</dbReference>
<dbReference type="AlphaFoldDB" id="A0A381TB89"/>
<accession>A0A381TB89</accession>
<dbReference type="InterPro" id="IPR016155">
    <property type="entry name" value="Mopterin_synth/thiamin_S_b"/>
</dbReference>
<dbReference type="InterPro" id="IPR003749">
    <property type="entry name" value="ThiS/MoaD-like"/>
</dbReference>
<proteinExistence type="predicted"/>
<dbReference type="InterPro" id="IPR010035">
    <property type="entry name" value="Thi_S"/>
</dbReference>
<gene>
    <name evidence="1" type="ORF">METZ01_LOCUS64811</name>
</gene>
<dbReference type="InterPro" id="IPR012675">
    <property type="entry name" value="Beta-grasp_dom_sf"/>
</dbReference>